<keyword evidence="2" id="KW-0805">Transcription regulation</keyword>
<keyword evidence="5" id="KW-0539">Nucleus</keyword>
<dbReference type="Gene3D" id="1.20.5.170">
    <property type="match status" value="1"/>
</dbReference>
<dbReference type="CDD" id="cd14705">
    <property type="entry name" value="bZIP_Zip1"/>
    <property type="match status" value="1"/>
</dbReference>
<proteinExistence type="predicted"/>
<dbReference type="Proteomes" id="UP000654370">
    <property type="component" value="Unassembled WGS sequence"/>
</dbReference>
<dbReference type="InterPro" id="IPR046347">
    <property type="entry name" value="bZIP_sf"/>
</dbReference>
<dbReference type="SUPFAM" id="SSF57959">
    <property type="entry name" value="Leucine zipper domain"/>
    <property type="match status" value="1"/>
</dbReference>
<dbReference type="GO" id="GO:0000977">
    <property type="term" value="F:RNA polymerase II transcription regulatory region sequence-specific DNA binding"/>
    <property type="evidence" value="ECO:0007669"/>
    <property type="project" value="TreeGrafter"/>
</dbReference>
<feature type="region of interest" description="Disordered" evidence="6">
    <location>
        <begin position="103"/>
        <end position="148"/>
    </location>
</feature>
<feature type="compositionally biased region" description="Polar residues" evidence="6">
    <location>
        <begin position="185"/>
        <end position="195"/>
    </location>
</feature>
<feature type="compositionally biased region" description="Basic and acidic residues" evidence="6">
    <location>
        <begin position="220"/>
        <end position="235"/>
    </location>
</feature>
<evidence type="ECO:0000256" key="5">
    <source>
        <dbReference type="ARBA" id="ARBA00023242"/>
    </source>
</evidence>
<evidence type="ECO:0000259" key="7">
    <source>
        <dbReference type="PROSITE" id="PS50217"/>
    </source>
</evidence>
<evidence type="ECO:0000256" key="4">
    <source>
        <dbReference type="ARBA" id="ARBA00023163"/>
    </source>
</evidence>
<dbReference type="OrthoDB" id="1939598at2759"/>
<dbReference type="GO" id="GO:0001228">
    <property type="term" value="F:DNA-binding transcription activator activity, RNA polymerase II-specific"/>
    <property type="evidence" value="ECO:0007669"/>
    <property type="project" value="TreeGrafter"/>
</dbReference>
<evidence type="ECO:0000256" key="6">
    <source>
        <dbReference type="SAM" id="MobiDB-lite"/>
    </source>
</evidence>
<evidence type="ECO:0000313" key="9">
    <source>
        <dbReference type="Proteomes" id="UP000654370"/>
    </source>
</evidence>
<dbReference type="GO" id="GO:0005634">
    <property type="term" value="C:nucleus"/>
    <property type="evidence" value="ECO:0007669"/>
    <property type="project" value="UniProtKB-SubCell"/>
</dbReference>
<dbReference type="PANTHER" id="PTHR13044:SF14">
    <property type="entry name" value="CRYPTOCEPHAL, ISOFORM A"/>
    <property type="match status" value="1"/>
</dbReference>
<keyword evidence="9" id="KW-1185">Reference proteome</keyword>
<keyword evidence="3" id="KW-0238">DNA-binding</keyword>
<dbReference type="SMART" id="SM00338">
    <property type="entry name" value="BRLZ"/>
    <property type="match status" value="1"/>
</dbReference>
<feature type="compositionally biased region" description="Low complexity" evidence="6">
    <location>
        <begin position="105"/>
        <end position="116"/>
    </location>
</feature>
<feature type="compositionally biased region" description="Basic and acidic residues" evidence="6">
    <location>
        <begin position="174"/>
        <end position="183"/>
    </location>
</feature>
<protein>
    <recommendedName>
        <fullName evidence="7">BZIP domain-containing protein</fullName>
    </recommendedName>
</protein>
<name>A0A8H7PLF3_MORIS</name>
<comment type="subcellular location">
    <subcellularLocation>
        <location evidence="1">Nucleus</location>
    </subcellularLocation>
</comment>
<evidence type="ECO:0000313" key="8">
    <source>
        <dbReference type="EMBL" id="KAG2175381.1"/>
    </source>
</evidence>
<dbReference type="EMBL" id="JAEPQZ010000011">
    <property type="protein sequence ID" value="KAG2175381.1"/>
    <property type="molecule type" value="Genomic_DNA"/>
</dbReference>
<comment type="caution">
    <text evidence="8">The sequence shown here is derived from an EMBL/GenBank/DDBJ whole genome shotgun (WGS) entry which is preliminary data.</text>
</comment>
<dbReference type="PANTHER" id="PTHR13044">
    <property type="entry name" value="ACTIVATING TRANSCRIPTION FACTOR ATF 4/5"/>
    <property type="match status" value="1"/>
</dbReference>
<dbReference type="PROSITE" id="PS00036">
    <property type="entry name" value="BZIP_BASIC"/>
    <property type="match status" value="1"/>
</dbReference>
<keyword evidence="4" id="KW-0804">Transcription</keyword>
<dbReference type="PROSITE" id="PS50217">
    <property type="entry name" value="BZIP"/>
    <property type="match status" value="1"/>
</dbReference>
<reference evidence="8" key="1">
    <citation type="submission" date="2020-12" db="EMBL/GenBank/DDBJ databases">
        <title>Metabolic potential, ecology and presence of endohyphal bacteria is reflected in genomic diversity of Mucoromycotina.</title>
        <authorList>
            <person name="Muszewska A."/>
            <person name="Okrasinska A."/>
            <person name="Steczkiewicz K."/>
            <person name="Drgas O."/>
            <person name="Orlowska M."/>
            <person name="Perlinska-Lenart U."/>
            <person name="Aleksandrzak-Piekarczyk T."/>
            <person name="Szatraj K."/>
            <person name="Zielenkiewicz U."/>
            <person name="Pilsyk S."/>
            <person name="Malc E."/>
            <person name="Mieczkowski P."/>
            <person name="Kruszewska J.S."/>
            <person name="Biernat P."/>
            <person name="Pawlowska J."/>
        </authorList>
    </citation>
    <scope>NUCLEOTIDE SEQUENCE</scope>
    <source>
        <strain evidence="8">WA0000067209</strain>
    </source>
</reference>
<sequence>MSYDQYSYINSLNTLSGDNSADLSGPSEQELADELALWSNAQFTFDIEPGVGIYEDKPLEYDSAQLEQKNLSELTTASKNDMSPVTYEGLANYLDYELPTQQRSLAPNPAPQQLLQPRPPVTKPSMPVLAPRLAPAPPTDGSAPFNGANFPSGFGVPMIYPKSEEKPVTAGVKRKAETAKPVDDSISTDPSLDSKSATEEDKRRRNTAASARFRIKKKQREQALEQTAKEMTDKADRLEGRVKELELEIKWLRSILIEKDARSLDASDEQKQELKDE</sequence>
<accession>A0A8H7PLF3</accession>
<dbReference type="InterPro" id="IPR004827">
    <property type="entry name" value="bZIP"/>
</dbReference>
<evidence type="ECO:0000256" key="1">
    <source>
        <dbReference type="ARBA" id="ARBA00004123"/>
    </source>
</evidence>
<dbReference type="Pfam" id="PF07716">
    <property type="entry name" value="bZIP_2"/>
    <property type="match status" value="1"/>
</dbReference>
<gene>
    <name evidence="8" type="ORF">INT43_001028</name>
</gene>
<organism evidence="8 9">
    <name type="scientific">Mortierella isabellina</name>
    <name type="common">Filamentous fungus</name>
    <name type="synonym">Umbelopsis isabellina</name>
    <dbReference type="NCBI Taxonomy" id="91625"/>
    <lineage>
        <taxon>Eukaryota</taxon>
        <taxon>Fungi</taxon>
        <taxon>Fungi incertae sedis</taxon>
        <taxon>Mucoromycota</taxon>
        <taxon>Mucoromycotina</taxon>
        <taxon>Umbelopsidomycetes</taxon>
        <taxon>Umbelopsidales</taxon>
        <taxon>Umbelopsidaceae</taxon>
        <taxon>Umbelopsis</taxon>
    </lineage>
</organism>
<feature type="domain" description="BZIP" evidence="7">
    <location>
        <begin position="196"/>
        <end position="259"/>
    </location>
</feature>
<evidence type="ECO:0000256" key="3">
    <source>
        <dbReference type="ARBA" id="ARBA00023125"/>
    </source>
</evidence>
<evidence type="ECO:0000256" key="2">
    <source>
        <dbReference type="ARBA" id="ARBA00023015"/>
    </source>
</evidence>
<dbReference type="AlphaFoldDB" id="A0A8H7PLF3"/>
<feature type="region of interest" description="Disordered" evidence="6">
    <location>
        <begin position="166"/>
        <end position="235"/>
    </location>
</feature>